<dbReference type="AlphaFoldDB" id="A0A2W5A3A8"/>
<comment type="caution">
    <text evidence="2">The sequence shown here is derived from an EMBL/GenBank/DDBJ whole genome shotgun (WGS) entry which is preliminary data.</text>
</comment>
<accession>A0A2W5A3A8</accession>
<name>A0A2W5A3A8_9SPHN</name>
<evidence type="ECO:0008006" key="4">
    <source>
        <dbReference type="Google" id="ProtNLM"/>
    </source>
</evidence>
<protein>
    <recommendedName>
        <fullName evidence="4">DNA transposition protein</fullName>
    </recommendedName>
</protein>
<proteinExistence type="predicted"/>
<sequence length="154" mass="16823">MNKRRPSLDPSQLGFTFDPPPPARRVADLAGLDRVVASAVSDALKRDDRSRQEIAGAISALLAEDVTSLMLDAYASEARDKHNISAARFLALIAVTARFDLLDALVRRIGAGVLVGEELHTARLGHLLSKRQHLDAEIKAIRNSAKPIDRRGKR</sequence>
<dbReference type="Proteomes" id="UP000249066">
    <property type="component" value="Unassembled WGS sequence"/>
</dbReference>
<feature type="region of interest" description="Disordered" evidence="1">
    <location>
        <begin position="1"/>
        <end position="22"/>
    </location>
</feature>
<evidence type="ECO:0000313" key="3">
    <source>
        <dbReference type="Proteomes" id="UP000249066"/>
    </source>
</evidence>
<dbReference type="EMBL" id="QFNN01000073">
    <property type="protein sequence ID" value="PZO89080.1"/>
    <property type="molecule type" value="Genomic_DNA"/>
</dbReference>
<evidence type="ECO:0000256" key="1">
    <source>
        <dbReference type="SAM" id="MobiDB-lite"/>
    </source>
</evidence>
<gene>
    <name evidence="2" type="ORF">DI623_11415</name>
</gene>
<evidence type="ECO:0000313" key="2">
    <source>
        <dbReference type="EMBL" id="PZO89080.1"/>
    </source>
</evidence>
<reference evidence="2 3" key="1">
    <citation type="submission" date="2017-08" db="EMBL/GenBank/DDBJ databases">
        <title>Infants hospitalized years apart are colonized by the same room-sourced microbial strains.</title>
        <authorList>
            <person name="Brooks B."/>
            <person name="Olm M.R."/>
            <person name="Firek B.A."/>
            <person name="Baker R."/>
            <person name="Thomas B.C."/>
            <person name="Morowitz M.J."/>
            <person name="Banfield J.F."/>
        </authorList>
    </citation>
    <scope>NUCLEOTIDE SEQUENCE [LARGE SCALE GENOMIC DNA]</scope>
    <source>
        <strain evidence="2">S2_018_000_R2_101</strain>
    </source>
</reference>
<organism evidence="2 3">
    <name type="scientific">Sphingomonas sanxanigenens</name>
    <dbReference type="NCBI Taxonomy" id="397260"/>
    <lineage>
        <taxon>Bacteria</taxon>
        <taxon>Pseudomonadati</taxon>
        <taxon>Pseudomonadota</taxon>
        <taxon>Alphaproteobacteria</taxon>
        <taxon>Sphingomonadales</taxon>
        <taxon>Sphingomonadaceae</taxon>
        <taxon>Sphingomonas</taxon>
    </lineage>
</organism>